<protein>
    <submittedName>
        <fullName evidence="1">Uncharacterized protein</fullName>
    </submittedName>
</protein>
<keyword evidence="2" id="KW-1185">Reference proteome</keyword>
<dbReference type="AlphaFoldDB" id="A0A8J7H3I2"/>
<organism evidence="1 2">
    <name type="scientific">Mobilitalea sibirica</name>
    <dbReference type="NCBI Taxonomy" id="1462919"/>
    <lineage>
        <taxon>Bacteria</taxon>
        <taxon>Bacillati</taxon>
        <taxon>Bacillota</taxon>
        <taxon>Clostridia</taxon>
        <taxon>Lachnospirales</taxon>
        <taxon>Lachnospiraceae</taxon>
        <taxon>Mobilitalea</taxon>
    </lineage>
</organism>
<dbReference type="Proteomes" id="UP000623269">
    <property type="component" value="Unassembled WGS sequence"/>
</dbReference>
<dbReference type="EMBL" id="JAEAGR010000013">
    <property type="protein sequence ID" value="MBH1941657.1"/>
    <property type="molecule type" value="Genomic_DNA"/>
</dbReference>
<sequence length="46" mass="5290">MDKCRHCLGNIEKNEIDEDICFCELTDEYENVTLGECLGNCESQEC</sequence>
<reference evidence="1" key="1">
    <citation type="submission" date="2020-12" db="EMBL/GenBank/DDBJ databases">
        <title>M. sibirica DSM 26468T genome.</title>
        <authorList>
            <person name="Thieme N."/>
            <person name="Rettenmaier R."/>
            <person name="Zverlov V."/>
            <person name="Liebl W."/>
        </authorList>
    </citation>
    <scope>NUCLEOTIDE SEQUENCE</scope>
    <source>
        <strain evidence="1">DSM 26468</strain>
    </source>
</reference>
<evidence type="ECO:0000313" key="1">
    <source>
        <dbReference type="EMBL" id="MBH1941657.1"/>
    </source>
</evidence>
<accession>A0A8J7H3I2</accession>
<evidence type="ECO:0000313" key="2">
    <source>
        <dbReference type="Proteomes" id="UP000623269"/>
    </source>
</evidence>
<comment type="caution">
    <text evidence="1">The sequence shown here is derived from an EMBL/GenBank/DDBJ whole genome shotgun (WGS) entry which is preliminary data.</text>
</comment>
<proteinExistence type="predicted"/>
<dbReference type="RefSeq" id="WP_197661902.1">
    <property type="nucleotide sequence ID" value="NZ_JAEAGR010000013.1"/>
</dbReference>
<gene>
    <name evidence="1" type="ORF">I5677_12210</name>
</gene>
<name>A0A8J7H3I2_9FIRM</name>